<gene>
    <name evidence="3" type="ORF">ISN44_As08g024400</name>
</gene>
<dbReference type="PANTHER" id="PTHR32411">
    <property type="entry name" value="CYSTEINE-RICH REPEAT SECRETORY PROTEIN 38-RELATED"/>
    <property type="match status" value="1"/>
</dbReference>
<accession>A0A8T2BA84</accession>
<dbReference type="PANTHER" id="PTHR32411:SF53">
    <property type="entry name" value="CYSTEINE-RICH REPEAT SECRETORY PROTEIN 18-RELATED"/>
    <property type="match status" value="1"/>
</dbReference>
<keyword evidence="1" id="KW-0812">Transmembrane</keyword>
<protein>
    <submittedName>
        <fullName evidence="3">Gnk2-homologous domain</fullName>
    </submittedName>
</protein>
<dbReference type="InterPro" id="IPR050581">
    <property type="entry name" value="CRR_secretory_protein"/>
</dbReference>
<organism evidence="3 4">
    <name type="scientific">Arabidopsis suecica</name>
    <name type="common">Swedish thale-cress</name>
    <name type="synonym">Cardaminopsis suecica</name>
    <dbReference type="NCBI Taxonomy" id="45249"/>
    <lineage>
        <taxon>Eukaryota</taxon>
        <taxon>Viridiplantae</taxon>
        <taxon>Streptophyta</taxon>
        <taxon>Embryophyta</taxon>
        <taxon>Tracheophyta</taxon>
        <taxon>Spermatophyta</taxon>
        <taxon>Magnoliopsida</taxon>
        <taxon>eudicotyledons</taxon>
        <taxon>Gunneridae</taxon>
        <taxon>Pentapetalae</taxon>
        <taxon>rosids</taxon>
        <taxon>malvids</taxon>
        <taxon>Brassicales</taxon>
        <taxon>Brassicaceae</taxon>
        <taxon>Camelineae</taxon>
        <taxon>Arabidopsis</taxon>
    </lineage>
</organism>
<evidence type="ECO:0000259" key="2">
    <source>
        <dbReference type="PROSITE" id="PS51473"/>
    </source>
</evidence>
<dbReference type="Pfam" id="PF01657">
    <property type="entry name" value="Stress-antifung"/>
    <property type="match status" value="2"/>
</dbReference>
<feature type="domain" description="Gnk2-homologous" evidence="2">
    <location>
        <begin position="1"/>
        <end position="112"/>
    </location>
</feature>
<keyword evidence="4" id="KW-1185">Reference proteome</keyword>
<keyword evidence="1" id="KW-0472">Membrane</keyword>
<proteinExistence type="predicted"/>
<feature type="transmembrane region" description="Helical" evidence="1">
    <location>
        <begin position="6"/>
        <end position="26"/>
    </location>
</feature>
<name>A0A8T2BA84_ARASU</name>
<dbReference type="OrthoDB" id="1089109at2759"/>
<sequence>MYSSSSISKSLVLVPIMVVMATQLLLMRTVSSLNMTNAYLHHKCLVSYSMMAFGDEPDMVSVTFLCRGDSYGPKCRSCFATAQSELRKRCPRDKGGLIWYDHCLVEFSSSDTTGQINYDDGFCMPSAKNVSGDRISFEKSLLVLISDLTRIAVTKKQKPPLYAAGEKRLGKKKLYVMVQCMLDLSDKGCEECMSHNVVHYQDCYKQKQGARVLGRSCNFRFELYPFVDPKSSPN</sequence>
<dbReference type="CDD" id="cd23509">
    <property type="entry name" value="Gnk2-like"/>
    <property type="match status" value="2"/>
</dbReference>
<dbReference type="InterPro" id="IPR002902">
    <property type="entry name" value="GNK2"/>
</dbReference>
<evidence type="ECO:0000313" key="4">
    <source>
        <dbReference type="Proteomes" id="UP000694251"/>
    </source>
</evidence>
<reference evidence="3 4" key="1">
    <citation type="submission" date="2020-12" db="EMBL/GenBank/DDBJ databases">
        <title>Concerted genomic and epigenomic changes stabilize Arabidopsis allopolyploids.</title>
        <authorList>
            <person name="Chen Z."/>
        </authorList>
    </citation>
    <scope>NUCLEOTIDE SEQUENCE [LARGE SCALE GENOMIC DNA]</scope>
    <source>
        <strain evidence="3">As9502</strain>
        <tissue evidence="3">Leaf</tissue>
    </source>
</reference>
<keyword evidence="1" id="KW-1133">Transmembrane helix</keyword>
<comment type="caution">
    <text evidence="3">The sequence shown here is derived from an EMBL/GenBank/DDBJ whole genome shotgun (WGS) entry which is preliminary data.</text>
</comment>
<evidence type="ECO:0000256" key="1">
    <source>
        <dbReference type="SAM" id="Phobius"/>
    </source>
</evidence>
<dbReference type="PROSITE" id="PS51473">
    <property type="entry name" value="GNK2"/>
    <property type="match status" value="2"/>
</dbReference>
<feature type="domain" description="Gnk2-homologous" evidence="2">
    <location>
        <begin position="118"/>
        <end position="226"/>
    </location>
</feature>
<dbReference type="AlphaFoldDB" id="A0A8T2BA84"/>
<dbReference type="EMBL" id="JAEFBJ010000008">
    <property type="protein sequence ID" value="KAG7582886.1"/>
    <property type="molecule type" value="Genomic_DNA"/>
</dbReference>
<evidence type="ECO:0000313" key="3">
    <source>
        <dbReference type="EMBL" id="KAG7582886.1"/>
    </source>
</evidence>
<dbReference type="Proteomes" id="UP000694251">
    <property type="component" value="Chromosome 8"/>
</dbReference>